<keyword evidence="2" id="KW-1185">Reference proteome</keyword>
<dbReference type="AlphaFoldDB" id="A0A8J6B453"/>
<comment type="caution">
    <text evidence="1">The sequence shown here is derived from an EMBL/GenBank/DDBJ whole genome shotgun (WGS) entry which is preliminary data.</text>
</comment>
<name>A0A8J6B453_ELECQ</name>
<dbReference type="EMBL" id="WNTK01076333">
    <property type="protein sequence ID" value="KAG9460381.1"/>
    <property type="molecule type" value="Genomic_DNA"/>
</dbReference>
<accession>A0A8J6B453</accession>
<proteinExistence type="predicted"/>
<protein>
    <submittedName>
        <fullName evidence="1">Uncharacterized protein</fullName>
    </submittedName>
</protein>
<evidence type="ECO:0000313" key="1">
    <source>
        <dbReference type="EMBL" id="KAG9460381.1"/>
    </source>
</evidence>
<dbReference type="Proteomes" id="UP000770717">
    <property type="component" value="Unassembled WGS sequence"/>
</dbReference>
<evidence type="ECO:0000313" key="2">
    <source>
        <dbReference type="Proteomes" id="UP000770717"/>
    </source>
</evidence>
<organism evidence="1 2">
    <name type="scientific">Eleutherodactylus coqui</name>
    <name type="common">Puerto Rican coqui</name>
    <dbReference type="NCBI Taxonomy" id="57060"/>
    <lineage>
        <taxon>Eukaryota</taxon>
        <taxon>Metazoa</taxon>
        <taxon>Chordata</taxon>
        <taxon>Craniata</taxon>
        <taxon>Vertebrata</taxon>
        <taxon>Euteleostomi</taxon>
        <taxon>Amphibia</taxon>
        <taxon>Batrachia</taxon>
        <taxon>Anura</taxon>
        <taxon>Neobatrachia</taxon>
        <taxon>Hyloidea</taxon>
        <taxon>Eleutherodactylidae</taxon>
        <taxon>Eleutherodactylinae</taxon>
        <taxon>Eleutherodactylus</taxon>
        <taxon>Eleutherodactylus</taxon>
    </lineage>
</organism>
<gene>
    <name evidence="1" type="ORF">GDO78_022184</name>
</gene>
<reference evidence="1" key="1">
    <citation type="thesis" date="2020" institute="ProQuest LLC" country="789 East Eisenhower Parkway, Ann Arbor, MI, USA">
        <title>Comparative Genomics and Chromosome Evolution.</title>
        <authorList>
            <person name="Mudd A.B."/>
        </authorList>
    </citation>
    <scope>NUCLEOTIDE SEQUENCE</scope>
    <source>
        <strain evidence="1">HN-11 Male</strain>
        <tissue evidence="1">Kidney and liver</tissue>
    </source>
</reference>
<sequence>MFSRVRLGICEGQSNHRTSIYSNQCKTAGCVTRLVVSMADHSQSITTLSAAYYCLQCQRHLCGHGSCHYNQRTKIMSCNTSPDHIGTSTDLTVGTTRSGRRHSAGSSTPKYVRLM</sequence>